<feature type="transmembrane region" description="Helical" evidence="18">
    <location>
        <begin position="1326"/>
        <end position="1343"/>
    </location>
</feature>
<keyword evidence="5" id="KW-0109">Calcium transport</keyword>
<keyword evidence="3" id="KW-1003">Cell membrane</keyword>
<feature type="transmembrane region" description="Helical" evidence="18">
    <location>
        <begin position="641"/>
        <end position="662"/>
    </location>
</feature>
<dbReference type="Proteomes" id="UP000187013">
    <property type="component" value="Unassembled WGS sequence"/>
</dbReference>
<comment type="similarity">
    <text evidence="15">Belongs to the calcium channel alpha-1 subunit (TC 1.A.1.11) family.</text>
</comment>
<feature type="region of interest" description="Disordered" evidence="17">
    <location>
        <begin position="203"/>
        <end position="251"/>
    </location>
</feature>
<feature type="transmembrane region" description="Helical" evidence="18">
    <location>
        <begin position="1436"/>
        <end position="1459"/>
    </location>
</feature>
<feature type="transmembrane region" description="Helical" evidence="18">
    <location>
        <begin position="784"/>
        <end position="805"/>
    </location>
</feature>
<accession>A0A1Q3A8J5</accession>
<feature type="compositionally biased region" description="Basic and acidic residues" evidence="17">
    <location>
        <begin position="64"/>
        <end position="77"/>
    </location>
</feature>
<dbReference type="OrthoDB" id="416585at2759"/>
<evidence type="ECO:0000256" key="13">
    <source>
        <dbReference type="ARBA" id="ARBA00023180"/>
    </source>
</evidence>
<evidence type="ECO:0000256" key="12">
    <source>
        <dbReference type="ARBA" id="ARBA00023136"/>
    </source>
</evidence>
<feature type="transmembrane region" description="Helical" evidence="18">
    <location>
        <begin position="1606"/>
        <end position="1624"/>
    </location>
</feature>
<evidence type="ECO:0000256" key="6">
    <source>
        <dbReference type="ARBA" id="ARBA00022673"/>
    </source>
</evidence>
<dbReference type="InterPro" id="IPR027359">
    <property type="entry name" value="Volt_channel_dom_sf"/>
</dbReference>
<keyword evidence="12 18" id="KW-0472">Membrane</keyword>
<feature type="transmembrane region" description="Helical" evidence="18">
    <location>
        <begin position="540"/>
        <end position="559"/>
    </location>
</feature>
<feature type="transmembrane region" description="Helical" evidence="18">
    <location>
        <begin position="1227"/>
        <end position="1245"/>
    </location>
</feature>
<evidence type="ECO:0000256" key="2">
    <source>
        <dbReference type="ARBA" id="ARBA00022448"/>
    </source>
</evidence>
<feature type="transmembrane region" description="Helical" evidence="18">
    <location>
        <begin position="1266"/>
        <end position="1283"/>
    </location>
</feature>
<name>A0A1Q3A8J5_ZYGRO</name>
<feature type="region of interest" description="Disordered" evidence="17">
    <location>
        <begin position="1"/>
        <end position="158"/>
    </location>
</feature>
<feature type="transmembrane region" description="Helical" evidence="18">
    <location>
        <begin position="674"/>
        <end position="696"/>
    </location>
</feature>
<evidence type="ECO:0000256" key="3">
    <source>
        <dbReference type="ARBA" id="ARBA00022475"/>
    </source>
</evidence>
<evidence type="ECO:0000256" key="8">
    <source>
        <dbReference type="ARBA" id="ARBA00022837"/>
    </source>
</evidence>
<protein>
    <recommendedName>
        <fullName evidence="16">Calcium-channel protein CCH1</fullName>
    </recommendedName>
</protein>
<dbReference type="PROSITE" id="PS50222">
    <property type="entry name" value="EF_HAND_2"/>
    <property type="match status" value="1"/>
</dbReference>
<dbReference type="GO" id="GO:0005509">
    <property type="term" value="F:calcium ion binding"/>
    <property type="evidence" value="ECO:0007669"/>
    <property type="project" value="InterPro"/>
</dbReference>
<feature type="transmembrane region" description="Helical" evidence="18">
    <location>
        <begin position="754"/>
        <end position="772"/>
    </location>
</feature>
<comment type="caution">
    <text evidence="20">The sequence shown here is derived from an EMBL/GenBank/DDBJ whole genome shotgun (WGS) entry which is preliminary data.</text>
</comment>
<dbReference type="GO" id="GO:0005891">
    <property type="term" value="C:voltage-gated calcium channel complex"/>
    <property type="evidence" value="ECO:0007669"/>
    <property type="project" value="TreeGrafter"/>
</dbReference>
<dbReference type="Pfam" id="PF00520">
    <property type="entry name" value="Ion_trans"/>
    <property type="match status" value="4"/>
</dbReference>
<reference evidence="20 21" key="1">
    <citation type="submission" date="2016-08" db="EMBL/GenBank/DDBJ databases">
        <title>Draft genome sequence of allopolyploid Zygosaccharomyces rouxii.</title>
        <authorList>
            <person name="Watanabe J."/>
            <person name="Uehara K."/>
            <person name="Mogi Y."/>
            <person name="Tsukioka Y."/>
        </authorList>
    </citation>
    <scope>NUCLEOTIDE SEQUENCE [LARGE SCALE GENOMIC DNA]</scope>
    <source>
        <strain evidence="20 21">NBRC 110957</strain>
    </source>
</reference>
<feature type="transmembrane region" description="Helical" evidence="18">
    <location>
        <begin position="329"/>
        <end position="349"/>
    </location>
</feature>
<feature type="compositionally biased region" description="Polar residues" evidence="17">
    <location>
        <begin position="235"/>
        <end position="248"/>
    </location>
</feature>
<feature type="compositionally biased region" description="Acidic residues" evidence="17">
    <location>
        <begin position="47"/>
        <end position="61"/>
    </location>
</feature>
<feature type="transmembrane region" description="Helical" evidence="18">
    <location>
        <begin position="844"/>
        <end position="865"/>
    </location>
</feature>
<dbReference type="InterPro" id="IPR002048">
    <property type="entry name" value="EF_hand_dom"/>
</dbReference>
<proteinExistence type="inferred from homology"/>
<dbReference type="GO" id="GO:0008331">
    <property type="term" value="F:high voltage-gated calcium channel activity"/>
    <property type="evidence" value="ECO:0007669"/>
    <property type="project" value="TreeGrafter"/>
</dbReference>
<feature type="domain" description="EF-hand" evidence="19">
    <location>
        <begin position="1775"/>
        <end position="1810"/>
    </location>
</feature>
<feature type="transmembrane region" description="Helical" evidence="18">
    <location>
        <begin position="1193"/>
        <end position="1215"/>
    </location>
</feature>
<evidence type="ECO:0000256" key="4">
    <source>
        <dbReference type="ARBA" id="ARBA00022553"/>
    </source>
</evidence>
<evidence type="ECO:0000256" key="5">
    <source>
        <dbReference type="ARBA" id="ARBA00022568"/>
    </source>
</evidence>
<evidence type="ECO:0000256" key="14">
    <source>
        <dbReference type="ARBA" id="ARBA00023303"/>
    </source>
</evidence>
<keyword evidence="4" id="KW-0597">Phosphoprotein</keyword>
<keyword evidence="2" id="KW-0813">Transport</keyword>
<dbReference type="Gene3D" id="1.20.120.350">
    <property type="entry name" value="Voltage-gated potassium channels. Chain C"/>
    <property type="match status" value="3"/>
</dbReference>
<dbReference type="Gene3D" id="1.10.238.10">
    <property type="entry name" value="EF-hand"/>
    <property type="match status" value="1"/>
</dbReference>
<keyword evidence="6" id="KW-0107">Calcium channel</keyword>
<feature type="transmembrane region" description="Helical" evidence="18">
    <location>
        <begin position="817"/>
        <end position="837"/>
    </location>
</feature>
<evidence type="ECO:0000256" key="17">
    <source>
        <dbReference type="SAM" id="MobiDB-lite"/>
    </source>
</evidence>
<dbReference type="EMBL" id="BDGX01000032">
    <property type="protein sequence ID" value="GAV51883.1"/>
    <property type="molecule type" value="Genomic_DNA"/>
</dbReference>
<evidence type="ECO:0000259" key="19">
    <source>
        <dbReference type="PROSITE" id="PS50222"/>
    </source>
</evidence>
<keyword evidence="8" id="KW-0106">Calcium</keyword>
<dbReference type="SUPFAM" id="SSF81324">
    <property type="entry name" value="Voltage-gated potassium channels"/>
    <property type="match status" value="4"/>
</dbReference>
<keyword evidence="10 18" id="KW-1133">Transmembrane helix</keyword>
<feature type="transmembrane region" description="Helical" evidence="18">
    <location>
        <begin position="1731"/>
        <end position="1756"/>
    </location>
</feature>
<evidence type="ECO:0000313" key="21">
    <source>
        <dbReference type="Proteomes" id="UP000187013"/>
    </source>
</evidence>
<feature type="transmembrane region" description="Helical" evidence="18">
    <location>
        <begin position="1516"/>
        <end position="1538"/>
    </location>
</feature>
<evidence type="ECO:0000256" key="9">
    <source>
        <dbReference type="ARBA" id="ARBA00022882"/>
    </source>
</evidence>
<feature type="transmembrane region" description="Helical" evidence="18">
    <location>
        <begin position="1550"/>
        <end position="1569"/>
    </location>
</feature>
<evidence type="ECO:0000256" key="11">
    <source>
        <dbReference type="ARBA" id="ARBA00023065"/>
    </source>
</evidence>
<gene>
    <name evidence="20" type="ORF">ZYGR_0AF03540</name>
</gene>
<feature type="compositionally biased region" description="Polar residues" evidence="17">
    <location>
        <begin position="103"/>
        <end position="117"/>
    </location>
</feature>
<evidence type="ECO:0000313" key="20">
    <source>
        <dbReference type="EMBL" id="GAV51883.1"/>
    </source>
</evidence>
<evidence type="ECO:0000256" key="15">
    <source>
        <dbReference type="ARBA" id="ARBA00061395"/>
    </source>
</evidence>
<keyword evidence="9" id="KW-0851">Voltage-gated channel</keyword>
<evidence type="ECO:0000256" key="16">
    <source>
        <dbReference type="ARBA" id="ARBA00067459"/>
    </source>
</evidence>
<keyword evidence="11" id="KW-0406">Ion transport</keyword>
<feature type="transmembrane region" description="Helical" evidence="18">
    <location>
        <begin position="1644"/>
        <end position="1662"/>
    </location>
</feature>
<dbReference type="PANTHER" id="PTHR45628:SF7">
    <property type="entry name" value="VOLTAGE-DEPENDENT CALCIUM CHANNEL TYPE A SUBUNIT ALPHA-1"/>
    <property type="match status" value="1"/>
</dbReference>
<organism evidence="20 21">
    <name type="scientific">Zygosaccharomyces rouxii</name>
    <dbReference type="NCBI Taxonomy" id="4956"/>
    <lineage>
        <taxon>Eukaryota</taxon>
        <taxon>Fungi</taxon>
        <taxon>Dikarya</taxon>
        <taxon>Ascomycota</taxon>
        <taxon>Saccharomycotina</taxon>
        <taxon>Saccharomycetes</taxon>
        <taxon>Saccharomycetales</taxon>
        <taxon>Saccharomycetaceae</taxon>
        <taxon>Zygosaccharomyces</taxon>
    </lineage>
</organism>
<evidence type="ECO:0000256" key="7">
    <source>
        <dbReference type="ARBA" id="ARBA00022692"/>
    </source>
</evidence>
<evidence type="ECO:0000256" key="18">
    <source>
        <dbReference type="SAM" id="Phobius"/>
    </source>
</evidence>
<comment type="subcellular location">
    <subcellularLocation>
        <location evidence="1">Cell membrane</location>
        <topology evidence="1">Multi-pass membrane protein</topology>
    </subcellularLocation>
</comment>
<dbReference type="PANTHER" id="PTHR45628">
    <property type="entry name" value="VOLTAGE-DEPENDENT CALCIUM CHANNEL TYPE A SUBUNIT ALPHA-1"/>
    <property type="match status" value="1"/>
</dbReference>
<dbReference type="GO" id="GO:0098703">
    <property type="term" value="P:calcium ion import across plasma membrane"/>
    <property type="evidence" value="ECO:0007669"/>
    <property type="project" value="TreeGrafter"/>
</dbReference>
<feature type="compositionally biased region" description="Polar residues" evidence="17">
    <location>
        <begin position="144"/>
        <end position="153"/>
    </location>
</feature>
<keyword evidence="7 18" id="KW-0812">Transmembrane</keyword>
<keyword evidence="13" id="KW-0325">Glycoprotein</keyword>
<dbReference type="FunFam" id="1.10.287.70:FF:000093">
    <property type="entry name" value="Calcium channel subunit Cch1"/>
    <property type="match status" value="1"/>
</dbReference>
<sequence length="2001" mass="230923">MVNTKRRLTQLFEPGNNDGDDQVGSSSGRDSNVPLVKPSVNVVPPQTDDEDNYEADNDENEIGLSDKEDNEATKKDSGIGNIFKNQSNLKIGKARPKLKLHTGSFTNESNKSTGRSKSFSSLSGDLFRSRGRRRSSSSNNQDQGTSPDSNTYSDRPPKSARILSYIAAEDMDEFHDIEKDFQSALDTDGLTWLPQLGQMRSKSSADSLIDNDQHSNRSHGLIEDTVYPGGKTGENESLQPDVGQSNAQEHGKSGVMGLALHSPARKDDAGSFFDKSSHVEVSSFEVEVANFDEQEEEGSWQLYGNSLGLISPTNPIRLKLAAIQMNEKFRFLMVGILSLFTGLMAYRTYEPHSNILFSFSNWADVISFLLCVLFTLSDISKIIAFGFWDDSEMFAAYGKKYVSLLERFGVVKLYLYLRSKYGTRIIDTIVPFRIVTDQEEEKFQRKSLSDSWTEEEIKKKSKRKNFEVPRAFARSSWNRIDLTSTICFWIALFLTINEYDRKNGIRIFKTLAVLRILRLVNTDTGLSSILRGIKQAVPQLINVGTMLVYFWVLFGVLGVQSFRGSFRRQCVWTNPNDPTDKYTYDMQFCGGHLDPITGAAKNYVFADGSEGPASKGFLCPRNSKCVSDTNPFNGRVSFDNIVNAMELVFVIMSANTFTDLMYYTMDSDEMAASLFFIVAIFVLTIWMMNLLIAVLVSSFQLANERFKKKKLDMNSVESWPVRITKGYWRYFQVKARNKKFPAWARKGLFFFNKINPIFVALIAVDGILRCFLDAKVSESFTQTFFKIDVSICSVLFVESIFRFIFHLPNIWKFLTEFSYVYDLIISIATLIISVLKVRGDLGHLYYWLSILHISRLYRVIFFFGFTSNLWRRVLGNGIMIWNLSAFYFFFTFLVSIIMSVFFEGVIPDSEEDDQSFGMYSLPNSFLSLFIIGSTENWTDILYELQSYAFNLSSSFLSSVLLIIWFILSNSVILNIFIALISETMEVKEEDKRPLQIKHYLKYVYPQKIKDYTHATLLRRVRKKFFSDRKNEDSKDFKQFLIRGTAIMNIAQNMGDLANEFRKDQNPGGIPNWLADGLGKVTKWFSFMEKLKMYTNNPFYKNPKVIFNEGDDKAHKTFSLELDEYEEEKLEYLRMHPSFNYTYFILPPRHKFRKFCQRLVPPSVGRRTDGIQFYDDGTDEYGQKFYFRHIERDLFVLFFAIITLLLIVFSCYVTPLRRMQDDMSVWGWSTYIDVGFVCILSLEFLVKTVADGVIYTPNAYLRNPWNIIDFIVLVSMWINFIAFVRNNGDLSRIFRGLTALRALRCLTISNMARQTFNMVVFDGIKKIFEATFVSLTLLFPFAIWGMNIFRGRLGTCTDNNMGKDDCYNEFTNSVFQWDVMMPRVYQQPYLYLDSFGSALRSMYEIVSLEGWVDLLENIMNSTGVGTVTSTFASPGNAVFLVLFNFLSMVFILNLFVSFIINNHAKTTGSAYYTLEEKSWLESQKLLSQAKPKVTPSLIELPKSRQFFYLLAVEKENFYYAFFLQLTLYLHIIVLLCRSYKKPQTKRHFEDIYFMISTTIFFIQEVFHLYGEGFRLYIRSKWNVLRFGIVLTSFVLTAVGFSFSDNQIWFGNIKELFHLVMFLLIIPQNDTLSELAETAAASWPPILSLTYTWAILFLVYAIALNQIFGTTKLGANTTDNINFRTVIKSLIVLFRCSFGEGWNYIMDDLTVSEPYCFSAKEGSVTSDCGSTTYAYILLMSWNIVSMYIFLNMFISLIIGNFSYVYRRGGSNSAIDRREVLKYTDAWAKYDSDGTGYLEFSHLPRLMHSFSGPLSFRIWEGRHTVPNLVKNYMNVNPDDPYDVEVDLPGLNKELNSIDWTQVARRRLQYRRFVHEVLYTNSYWGAIRFSSLLQLIPLYTTYNPRECLGIDEYVRYLYNMGKVDKILDTERKLDILNMVVTSWKYCVKSKKRLSRSVDDIRTQTIEVPTNPFTDDFENDSIDTNFANTPLMDFGVDNFMWSPRKR</sequence>
<feature type="transmembrane region" description="Helical" evidence="18">
    <location>
        <begin position="954"/>
        <end position="980"/>
    </location>
</feature>
<dbReference type="InterPro" id="IPR050599">
    <property type="entry name" value="VDCC_alpha-1_subunit"/>
</dbReference>
<evidence type="ECO:0000256" key="10">
    <source>
        <dbReference type="ARBA" id="ARBA00022989"/>
    </source>
</evidence>
<evidence type="ECO:0000256" key="1">
    <source>
        <dbReference type="ARBA" id="ARBA00004651"/>
    </source>
</evidence>
<dbReference type="Gene3D" id="1.10.287.70">
    <property type="match status" value="4"/>
</dbReference>
<dbReference type="InterPro" id="IPR005821">
    <property type="entry name" value="Ion_trans_dom"/>
</dbReference>
<feature type="transmembrane region" description="Helical" evidence="18">
    <location>
        <begin position="885"/>
        <end position="904"/>
    </location>
</feature>
<feature type="transmembrane region" description="Helical" evidence="18">
    <location>
        <begin position="1581"/>
        <end position="1599"/>
    </location>
</feature>
<dbReference type="FunFam" id="1.10.287.70:FF:000118">
    <property type="entry name" value="Calcium channel subunit Cch1"/>
    <property type="match status" value="1"/>
</dbReference>
<keyword evidence="14" id="KW-0407">Ion channel</keyword>